<proteinExistence type="predicted"/>
<accession>A0A8S2Z8W7</accession>
<sequence length="55" mass="6517">MKILFGRLMCDIGLWNQSQQFFEHLLIESNSNDEDIARIESSFGNVLQWKGEWIE</sequence>
<organism evidence="1 2">
    <name type="scientific">Rotaria magnacalcarata</name>
    <dbReference type="NCBI Taxonomy" id="392030"/>
    <lineage>
        <taxon>Eukaryota</taxon>
        <taxon>Metazoa</taxon>
        <taxon>Spiralia</taxon>
        <taxon>Gnathifera</taxon>
        <taxon>Rotifera</taxon>
        <taxon>Eurotatoria</taxon>
        <taxon>Bdelloidea</taxon>
        <taxon>Philodinida</taxon>
        <taxon>Philodinidae</taxon>
        <taxon>Rotaria</taxon>
    </lineage>
</organism>
<name>A0A8S2Z8W7_9BILA</name>
<evidence type="ECO:0000313" key="2">
    <source>
        <dbReference type="Proteomes" id="UP000676336"/>
    </source>
</evidence>
<dbReference type="Proteomes" id="UP000676336">
    <property type="component" value="Unassembled WGS sequence"/>
</dbReference>
<reference evidence="1" key="1">
    <citation type="submission" date="2021-02" db="EMBL/GenBank/DDBJ databases">
        <authorList>
            <person name="Nowell W R."/>
        </authorList>
    </citation>
    <scope>NUCLEOTIDE SEQUENCE</scope>
</reference>
<dbReference type="AlphaFoldDB" id="A0A8S2Z8W7"/>
<evidence type="ECO:0000313" key="1">
    <source>
        <dbReference type="EMBL" id="CAF4607183.1"/>
    </source>
</evidence>
<comment type="caution">
    <text evidence="1">The sequence shown here is derived from an EMBL/GenBank/DDBJ whole genome shotgun (WGS) entry which is preliminary data.</text>
</comment>
<gene>
    <name evidence="1" type="ORF">SMN809_LOCUS39321</name>
</gene>
<dbReference type="EMBL" id="CAJOBI010105245">
    <property type="protein sequence ID" value="CAF4607183.1"/>
    <property type="molecule type" value="Genomic_DNA"/>
</dbReference>
<feature type="non-terminal residue" evidence="1">
    <location>
        <position position="55"/>
    </location>
</feature>
<protein>
    <submittedName>
        <fullName evidence="1">Uncharacterized protein</fullName>
    </submittedName>
</protein>